<evidence type="ECO:0000256" key="1">
    <source>
        <dbReference type="SAM" id="MobiDB-lite"/>
    </source>
</evidence>
<proteinExistence type="predicted"/>
<reference evidence="2" key="1">
    <citation type="submission" date="2020-04" db="EMBL/GenBank/DDBJ databases">
        <authorList>
            <person name="Alioto T."/>
            <person name="Alioto T."/>
            <person name="Gomez Garrido J."/>
        </authorList>
    </citation>
    <scope>NUCLEOTIDE SEQUENCE</scope>
    <source>
        <strain evidence="2">A484AB</strain>
    </source>
</reference>
<evidence type="ECO:0000313" key="3">
    <source>
        <dbReference type="Proteomes" id="UP001152795"/>
    </source>
</evidence>
<dbReference type="Proteomes" id="UP001152795">
    <property type="component" value="Unassembled WGS sequence"/>
</dbReference>
<name>A0A7D9EH12_PARCT</name>
<evidence type="ECO:0000313" key="2">
    <source>
        <dbReference type="EMBL" id="CAB4008268.1"/>
    </source>
</evidence>
<accession>A0A7D9EH12</accession>
<feature type="region of interest" description="Disordered" evidence="1">
    <location>
        <begin position="112"/>
        <end position="132"/>
    </location>
</feature>
<dbReference type="AlphaFoldDB" id="A0A7D9EH12"/>
<protein>
    <submittedName>
        <fullName evidence="2">Uncharacterized protein</fullName>
    </submittedName>
</protein>
<dbReference type="EMBL" id="CACRXK020006072">
    <property type="protein sequence ID" value="CAB4008268.1"/>
    <property type="molecule type" value="Genomic_DNA"/>
</dbReference>
<keyword evidence="3" id="KW-1185">Reference proteome</keyword>
<comment type="caution">
    <text evidence="2">The sequence shown here is derived from an EMBL/GenBank/DDBJ whole genome shotgun (WGS) entry which is preliminary data.</text>
</comment>
<gene>
    <name evidence="2" type="ORF">PACLA_8A011390</name>
</gene>
<organism evidence="2 3">
    <name type="scientific">Paramuricea clavata</name>
    <name type="common">Red gorgonian</name>
    <name type="synonym">Violescent sea-whip</name>
    <dbReference type="NCBI Taxonomy" id="317549"/>
    <lineage>
        <taxon>Eukaryota</taxon>
        <taxon>Metazoa</taxon>
        <taxon>Cnidaria</taxon>
        <taxon>Anthozoa</taxon>
        <taxon>Octocorallia</taxon>
        <taxon>Malacalcyonacea</taxon>
        <taxon>Plexauridae</taxon>
        <taxon>Paramuricea</taxon>
    </lineage>
</organism>
<sequence>MTSKTNKFTYDAEVYHWISSLSELKCFFENNFNLQGIWNSPGGNMKLFCTAKNEFIIKWYGLWLQKLAIQADNDDQFLKQKFENLANASHINKTTQLPIYLSTAVGEEASVDKENQSVHEEMSKDKTNVAAN</sequence>